<organism evidence="3 4">
    <name type="scientific">Candidatus Shapirobacteria bacterium GW2011_GWE1_38_10</name>
    <dbReference type="NCBI Taxonomy" id="1618488"/>
    <lineage>
        <taxon>Bacteria</taxon>
        <taxon>Candidatus Shapironibacteriota</taxon>
    </lineage>
</organism>
<evidence type="ECO:0000259" key="2">
    <source>
        <dbReference type="Pfam" id="PF13354"/>
    </source>
</evidence>
<evidence type="ECO:0000313" key="3">
    <source>
        <dbReference type="EMBL" id="KKQ50868.1"/>
    </source>
</evidence>
<keyword evidence="1" id="KW-0812">Transmembrane</keyword>
<reference evidence="3 4" key="1">
    <citation type="journal article" date="2015" name="Nature">
        <title>rRNA introns, odd ribosomes, and small enigmatic genomes across a large radiation of phyla.</title>
        <authorList>
            <person name="Brown C.T."/>
            <person name="Hug L.A."/>
            <person name="Thomas B.C."/>
            <person name="Sharon I."/>
            <person name="Castelle C.J."/>
            <person name="Singh A."/>
            <person name="Wilkins M.J."/>
            <person name="Williams K.H."/>
            <person name="Banfield J.F."/>
        </authorList>
    </citation>
    <scope>NUCLEOTIDE SEQUENCE [LARGE SCALE GENOMIC DNA]</scope>
</reference>
<evidence type="ECO:0000313" key="4">
    <source>
        <dbReference type="Proteomes" id="UP000034231"/>
    </source>
</evidence>
<comment type="caution">
    <text evidence="3">The sequence shown here is derived from an EMBL/GenBank/DDBJ whole genome shotgun (WGS) entry which is preliminary data.</text>
</comment>
<protein>
    <submittedName>
        <fullName evidence="3">Beta-lactamase class A-like protein</fullName>
    </submittedName>
</protein>
<feature type="domain" description="Beta-lactamase class A catalytic" evidence="2">
    <location>
        <begin position="88"/>
        <end position="290"/>
    </location>
</feature>
<dbReference type="InterPro" id="IPR045155">
    <property type="entry name" value="Beta-lactam_cat"/>
</dbReference>
<dbReference type="EMBL" id="LBTX01000001">
    <property type="protein sequence ID" value="KKQ50868.1"/>
    <property type="molecule type" value="Genomic_DNA"/>
</dbReference>
<accession>A0A0G0I6A9</accession>
<keyword evidence="1" id="KW-0472">Membrane</keyword>
<dbReference type="PANTHER" id="PTHR35333:SF3">
    <property type="entry name" value="BETA-LACTAMASE-TYPE TRANSPEPTIDASE FOLD CONTAINING PROTEIN"/>
    <property type="match status" value="1"/>
</dbReference>
<keyword evidence="1" id="KW-1133">Transmembrane helix</keyword>
<sequence length="315" mass="35723">MNIIKTFILLTLGLIILIFGFFLGQNRLSTTLPAFTESRHQGNYQFINPLLECESTNFSQNVALDSLKDQITKTINQLKSSGLVSFASIYYRDLNEGPWVGINEKENFSPASLIKVPLMITYYKQAESNPDVLKQTLTYLPAKDELVQDILPSITLTSNQEYTIEDLIRSMIVYSDNQAYELLLNNIDNQLVVETYQNLGVNIISVKSYAAFFRILFNASYLNHEMSEKALSLLSQVQYQDGLVKGVNNPLLKIAHKFGERTFTDTGEKQLHDCGIVYIPQKPYLICVMTRGNDFSKLSSSIAQISKVIYQQQSH</sequence>
<dbReference type="Pfam" id="PF13354">
    <property type="entry name" value="Beta-lactamase2"/>
    <property type="match status" value="1"/>
</dbReference>
<evidence type="ECO:0000256" key="1">
    <source>
        <dbReference type="SAM" id="Phobius"/>
    </source>
</evidence>
<dbReference type="SUPFAM" id="SSF56601">
    <property type="entry name" value="beta-lactamase/transpeptidase-like"/>
    <property type="match status" value="1"/>
</dbReference>
<proteinExistence type="predicted"/>
<dbReference type="GO" id="GO:0030655">
    <property type="term" value="P:beta-lactam antibiotic catabolic process"/>
    <property type="evidence" value="ECO:0007669"/>
    <property type="project" value="InterPro"/>
</dbReference>
<dbReference type="InterPro" id="IPR012338">
    <property type="entry name" value="Beta-lactam/transpept-like"/>
</dbReference>
<dbReference type="GO" id="GO:0046677">
    <property type="term" value="P:response to antibiotic"/>
    <property type="evidence" value="ECO:0007669"/>
    <property type="project" value="InterPro"/>
</dbReference>
<gene>
    <name evidence="3" type="ORF">US68_C0001G0067</name>
</gene>
<name>A0A0G0I6A9_9BACT</name>
<dbReference type="Gene3D" id="3.40.710.10">
    <property type="entry name" value="DD-peptidase/beta-lactamase superfamily"/>
    <property type="match status" value="1"/>
</dbReference>
<feature type="transmembrane region" description="Helical" evidence="1">
    <location>
        <begin position="7"/>
        <end position="24"/>
    </location>
</feature>
<dbReference type="Proteomes" id="UP000034231">
    <property type="component" value="Unassembled WGS sequence"/>
</dbReference>
<dbReference type="GO" id="GO:0008800">
    <property type="term" value="F:beta-lactamase activity"/>
    <property type="evidence" value="ECO:0007669"/>
    <property type="project" value="InterPro"/>
</dbReference>
<dbReference type="InterPro" id="IPR000871">
    <property type="entry name" value="Beta-lactam_class-A"/>
</dbReference>
<dbReference type="AlphaFoldDB" id="A0A0G0I6A9"/>
<dbReference type="PANTHER" id="PTHR35333">
    <property type="entry name" value="BETA-LACTAMASE"/>
    <property type="match status" value="1"/>
</dbReference>
<dbReference type="PATRIC" id="fig|1618488.3.peg.69"/>